<protein>
    <submittedName>
        <fullName evidence="1">Uncharacterized protein</fullName>
    </submittedName>
</protein>
<gene>
    <name evidence="1" type="ORF">E2562_025774</name>
</gene>
<sequence length="133" mass="14424">MTKMVSQIVESSKVLFGRFLHISATLSSTTTSTTPSLAGLPEHPLPTSSPAYNTLYRSMAPAHPSLSLGSLPYRPMSASTPWGSRAMPSSQGQIEDFAAELFRETIVAGPRLSLAALHHCRLINYRFGFHSTC</sequence>
<comment type="caution">
    <text evidence="1">The sequence shown here is derived from an EMBL/GenBank/DDBJ whole genome shotgun (WGS) entry which is preliminary data.</text>
</comment>
<evidence type="ECO:0000313" key="1">
    <source>
        <dbReference type="EMBL" id="KAF0903202.1"/>
    </source>
</evidence>
<evidence type="ECO:0000313" key="2">
    <source>
        <dbReference type="Proteomes" id="UP000479710"/>
    </source>
</evidence>
<keyword evidence="2" id="KW-1185">Reference proteome</keyword>
<proteinExistence type="predicted"/>
<accession>A0A6G1CSW3</accession>
<dbReference type="EMBL" id="SPHZ02000008">
    <property type="protein sequence ID" value="KAF0903202.1"/>
    <property type="molecule type" value="Genomic_DNA"/>
</dbReference>
<reference evidence="1 2" key="1">
    <citation type="submission" date="2019-11" db="EMBL/GenBank/DDBJ databases">
        <title>Whole genome sequence of Oryza granulata.</title>
        <authorList>
            <person name="Li W."/>
        </authorList>
    </citation>
    <scope>NUCLEOTIDE SEQUENCE [LARGE SCALE GENOMIC DNA]</scope>
    <source>
        <strain evidence="2">cv. Menghai</strain>
        <tissue evidence="1">Leaf</tissue>
    </source>
</reference>
<dbReference type="Proteomes" id="UP000479710">
    <property type="component" value="Unassembled WGS sequence"/>
</dbReference>
<name>A0A6G1CSW3_9ORYZ</name>
<dbReference type="AlphaFoldDB" id="A0A6G1CSW3"/>
<organism evidence="1 2">
    <name type="scientific">Oryza meyeriana var. granulata</name>
    <dbReference type="NCBI Taxonomy" id="110450"/>
    <lineage>
        <taxon>Eukaryota</taxon>
        <taxon>Viridiplantae</taxon>
        <taxon>Streptophyta</taxon>
        <taxon>Embryophyta</taxon>
        <taxon>Tracheophyta</taxon>
        <taxon>Spermatophyta</taxon>
        <taxon>Magnoliopsida</taxon>
        <taxon>Liliopsida</taxon>
        <taxon>Poales</taxon>
        <taxon>Poaceae</taxon>
        <taxon>BOP clade</taxon>
        <taxon>Oryzoideae</taxon>
        <taxon>Oryzeae</taxon>
        <taxon>Oryzinae</taxon>
        <taxon>Oryza</taxon>
        <taxon>Oryza meyeriana</taxon>
    </lineage>
</organism>